<accession>A0A2P7EC91</accession>
<dbReference type="RefSeq" id="WP_106500674.1">
    <property type="nucleotide sequence ID" value="NZ_PXVC01000070.1"/>
</dbReference>
<name>A0A2P7EC91_9SYNE</name>
<feature type="region of interest" description="Disordered" evidence="1">
    <location>
        <begin position="128"/>
        <end position="149"/>
    </location>
</feature>
<protein>
    <submittedName>
        <fullName evidence="2">Uncharacterized protein</fullName>
    </submittedName>
</protein>
<evidence type="ECO:0000256" key="1">
    <source>
        <dbReference type="SAM" id="MobiDB-lite"/>
    </source>
</evidence>
<organism evidence="2 3">
    <name type="scientific">Synechococcus lacustris str. Tous</name>
    <dbReference type="NCBI Taxonomy" id="1910958"/>
    <lineage>
        <taxon>Bacteria</taxon>
        <taxon>Bacillati</taxon>
        <taxon>Cyanobacteriota</taxon>
        <taxon>Cyanophyceae</taxon>
        <taxon>Synechococcales</taxon>
        <taxon>Synechococcaceae</taxon>
        <taxon>Synechococcus</taxon>
    </lineage>
</organism>
<keyword evidence="3" id="KW-1185">Reference proteome</keyword>
<feature type="compositionally biased region" description="Basic residues" evidence="1">
    <location>
        <begin position="131"/>
        <end position="143"/>
    </location>
</feature>
<reference evidence="3" key="1">
    <citation type="submission" date="2018-03" db="EMBL/GenBank/DDBJ databases">
        <title>Ecological and genomic features of two cosmopolitan and abundant freshwater picocyanobacteria.</title>
        <authorList>
            <person name="Cabello-Yeves P.J."/>
            <person name="Picazo A."/>
            <person name="Camacho A."/>
            <person name="Callieri C."/>
            <person name="Rosselli R."/>
            <person name="Roda-Garcia J."/>
            <person name="Coutinho F.H."/>
            <person name="Rodriguez-Valera F."/>
        </authorList>
    </citation>
    <scope>NUCLEOTIDE SEQUENCE [LARGE SCALE GENOMIC DNA]</scope>
    <source>
        <strain evidence="3">Tous</strain>
    </source>
</reference>
<dbReference type="EMBL" id="PXVC01000070">
    <property type="protein sequence ID" value="PSI00836.1"/>
    <property type="molecule type" value="Genomic_DNA"/>
</dbReference>
<dbReference type="AlphaFoldDB" id="A0A2P7EC91"/>
<sequence length="149" mass="17081">MTTTAVQGGRQRSRPKRRELFCPSHPDEFLVGGGKKYFLHLLSPEQLVIRGIKATKAKLIIQAYPVLVLSNEWLEQLYCSECGCSRWCHVIRHDKIAHTVKWAPRDLWEQVAHVDGVYGNPTVSQFTSREARRHRQQKTAKGKKLFDAG</sequence>
<evidence type="ECO:0000313" key="3">
    <source>
        <dbReference type="Proteomes" id="UP000240206"/>
    </source>
</evidence>
<proteinExistence type="predicted"/>
<comment type="caution">
    <text evidence="2">The sequence shown here is derived from an EMBL/GenBank/DDBJ whole genome shotgun (WGS) entry which is preliminary data.</text>
</comment>
<gene>
    <name evidence="2" type="ORF">C7K08_11055</name>
</gene>
<evidence type="ECO:0000313" key="2">
    <source>
        <dbReference type="EMBL" id="PSI00836.1"/>
    </source>
</evidence>
<dbReference type="Proteomes" id="UP000240206">
    <property type="component" value="Unassembled WGS sequence"/>
</dbReference>